<keyword evidence="4" id="KW-0997">Cell inner membrane</keyword>
<organism evidence="9 10">
    <name type="scientific">Diplocloster agilis</name>
    <dbReference type="NCBI Taxonomy" id="2850323"/>
    <lineage>
        <taxon>Bacteria</taxon>
        <taxon>Bacillati</taxon>
        <taxon>Bacillota</taxon>
        <taxon>Clostridia</taxon>
        <taxon>Lachnospirales</taxon>
        <taxon>Lachnospiraceae</taxon>
        <taxon>Diplocloster</taxon>
    </lineage>
</organism>
<dbReference type="Proteomes" id="UP000712157">
    <property type="component" value="Unassembled WGS sequence"/>
</dbReference>
<keyword evidence="2" id="KW-0813">Transport</keyword>
<dbReference type="GO" id="GO:0005886">
    <property type="term" value="C:plasma membrane"/>
    <property type="evidence" value="ECO:0007669"/>
    <property type="project" value="UniProtKB-SubCell"/>
</dbReference>
<feature type="transmembrane region" description="Helical" evidence="8">
    <location>
        <begin position="162"/>
        <end position="183"/>
    </location>
</feature>
<keyword evidence="6 8" id="KW-1133">Transmembrane helix</keyword>
<feature type="transmembrane region" description="Helical" evidence="8">
    <location>
        <begin position="12"/>
        <end position="32"/>
    </location>
</feature>
<dbReference type="AlphaFoldDB" id="A0A949NCR5"/>
<dbReference type="RefSeq" id="WP_238720323.1">
    <property type="nucleotide sequence ID" value="NZ_JAHQCW010000001.1"/>
</dbReference>
<feature type="transmembrane region" description="Helical" evidence="8">
    <location>
        <begin position="124"/>
        <end position="142"/>
    </location>
</feature>
<evidence type="ECO:0000256" key="4">
    <source>
        <dbReference type="ARBA" id="ARBA00022519"/>
    </source>
</evidence>
<proteinExistence type="predicted"/>
<dbReference type="InterPro" id="IPR001851">
    <property type="entry name" value="ABC_transp_permease"/>
</dbReference>
<comment type="caution">
    <text evidence="9">The sequence shown here is derived from an EMBL/GenBank/DDBJ whole genome shotgun (WGS) entry which is preliminary data.</text>
</comment>
<dbReference type="GO" id="GO:0022857">
    <property type="term" value="F:transmembrane transporter activity"/>
    <property type="evidence" value="ECO:0007669"/>
    <property type="project" value="InterPro"/>
</dbReference>
<dbReference type="Pfam" id="PF02653">
    <property type="entry name" value="BPD_transp_2"/>
    <property type="match status" value="1"/>
</dbReference>
<reference evidence="9" key="1">
    <citation type="submission" date="2021-06" db="EMBL/GenBank/DDBJ databases">
        <title>Description of novel taxa of the family Lachnospiraceae.</title>
        <authorList>
            <person name="Chaplin A.V."/>
            <person name="Sokolova S.R."/>
            <person name="Pikina A.P."/>
            <person name="Korzhanova M."/>
            <person name="Belova V."/>
            <person name="Korostin D."/>
            <person name="Efimov B.A."/>
        </authorList>
    </citation>
    <scope>NUCLEOTIDE SEQUENCE</scope>
    <source>
        <strain evidence="9">ASD5720</strain>
    </source>
</reference>
<keyword evidence="5 8" id="KW-0812">Transmembrane</keyword>
<keyword evidence="3" id="KW-1003">Cell membrane</keyword>
<keyword evidence="10" id="KW-1185">Reference proteome</keyword>
<keyword evidence="7 8" id="KW-0472">Membrane</keyword>
<feature type="transmembrane region" description="Helical" evidence="8">
    <location>
        <begin position="44"/>
        <end position="64"/>
    </location>
</feature>
<evidence type="ECO:0000256" key="5">
    <source>
        <dbReference type="ARBA" id="ARBA00022692"/>
    </source>
</evidence>
<evidence type="ECO:0000256" key="2">
    <source>
        <dbReference type="ARBA" id="ARBA00022448"/>
    </source>
</evidence>
<feature type="transmembrane region" description="Helical" evidence="8">
    <location>
        <begin position="264"/>
        <end position="282"/>
    </location>
</feature>
<feature type="transmembrane region" description="Helical" evidence="8">
    <location>
        <begin position="294"/>
        <end position="313"/>
    </location>
</feature>
<gene>
    <name evidence="9" type="ORF">KTH89_01285</name>
</gene>
<comment type="subcellular location">
    <subcellularLocation>
        <location evidence="1">Cell membrane</location>
        <topology evidence="1">Multi-pass membrane protein</topology>
    </subcellularLocation>
</comment>
<evidence type="ECO:0000256" key="3">
    <source>
        <dbReference type="ARBA" id="ARBA00022475"/>
    </source>
</evidence>
<dbReference type="PANTHER" id="PTHR32196">
    <property type="entry name" value="ABC TRANSPORTER PERMEASE PROTEIN YPHD-RELATED-RELATED"/>
    <property type="match status" value="1"/>
</dbReference>
<evidence type="ECO:0000256" key="6">
    <source>
        <dbReference type="ARBA" id="ARBA00022989"/>
    </source>
</evidence>
<sequence length="319" mass="33521">MNKNKNKWLSLLCDYGLLVVLILIILIVSLLSKEFMTVDNMTNILRQSAVIGIMAIGVTVVILAGHIDLSIGSTVSLAGVIVMSFVNNYKMDWTGMILAILAGGLVGLVNGLIIAVINGRTCDSFIITFGMQTAVAAVALIYSGGKYMSGTGGGVHSLLGKGYLPIFFFLFFAVVLFLVMRYTPFGRTVYFMGANTKAAKMSGVNIKFYTTMLFVIAGVMASTASVILSSRVNAASPTSGKGYELDAIAAVVVGGTSLTGGKGGIFKTVLGVVIIGVLGNALNVMNVTTYPQMIIRGFIIIIAVVLDVSGNKLKNSGVN</sequence>
<dbReference type="EMBL" id="JAHQCW010000001">
    <property type="protein sequence ID" value="MBU9735151.1"/>
    <property type="molecule type" value="Genomic_DNA"/>
</dbReference>
<evidence type="ECO:0000313" key="10">
    <source>
        <dbReference type="Proteomes" id="UP000712157"/>
    </source>
</evidence>
<feature type="transmembrane region" description="Helical" evidence="8">
    <location>
        <begin position="204"/>
        <end position="228"/>
    </location>
</feature>
<evidence type="ECO:0000256" key="8">
    <source>
        <dbReference type="SAM" id="Phobius"/>
    </source>
</evidence>
<name>A0A949NCR5_9FIRM</name>
<accession>A0A949NCR5</accession>
<dbReference type="CDD" id="cd06579">
    <property type="entry name" value="TM_PBP1_transp_AraH_like"/>
    <property type="match status" value="1"/>
</dbReference>
<dbReference type="PANTHER" id="PTHR32196:SF21">
    <property type="entry name" value="ABC TRANSPORTER PERMEASE PROTEIN YPHD-RELATED"/>
    <property type="match status" value="1"/>
</dbReference>
<evidence type="ECO:0000256" key="7">
    <source>
        <dbReference type="ARBA" id="ARBA00023136"/>
    </source>
</evidence>
<evidence type="ECO:0000256" key="1">
    <source>
        <dbReference type="ARBA" id="ARBA00004651"/>
    </source>
</evidence>
<feature type="transmembrane region" description="Helical" evidence="8">
    <location>
        <begin position="95"/>
        <end position="117"/>
    </location>
</feature>
<evidence type="ECO:0000313" key="9">
    <source>
        <dbReference type="EMBL" id="MBU9735151.1"/>
    </source>
</evidence>
<protein>
    <submittedName>
        <fullName evidence="9">ABC transporter permease</fullName>
    </submittedName>
</protein>